<keyword evidence="9" id="KW-0378">Hydrolase</keyword>
<dbReference type="InterPro" id="IPR006330">
    <property type="entry name" value="Ado/ade_deaminase"/>
</dbReference>
<evidence type="ECO:0000256" key="8">
    <source>
        <dbReference type="ARBA" id="ARBA00022729"/>
    </source>
</evidence>
<evidence type="ECO:0000313" key="14">
    <source>
        <dbReference type="Proteomes" id="UP000054279"/>
    </source>
</evidence>
<dbReference type="GO" id="GO:0046872">
    <property type="term" value="F:metal ion binding"/>
    <property type="evidence" value="ECO:0007669"/>
    <property type="project" value="UniProtKB-KW"/>
</dbReference>
<comment type="catalytic activity">
    <reaction evidence="11">
        <text>adenosine + H2O + H(+) = inosine + NH4(+)</text>
        <dbReference type="Rhea" id="RHEA:24408"/>
        <dbReference type="ChEBI" id="CHEBI:15377"/>
        <dbReference type="ChEBI" id="CHEBI:15378"/>
        <dbReference type="ChEBI" id="CHEBI:16335"/>
        <dbReference type="ChEBI" id="CHEBI:17596"/>
        <dbReference type="ChEBI" id="CHEBI:28938"/>
        <dbReference type="EC" id="3.5.4.4"/>
    </reaction>
</comment>
<evidence type="ECO:0000256" key="9">
    <source>
        <dbReference type="ARBA" id="ARBA00022801"/>
    </source>
</evidence>
<dbReference type="InterPro" id="IPR006650">
    <property type="entry name" value="A/AMP_deam_AS"/>
</dbReference>
<dbReference type="HOGENOM" id="CLU_022829_2_0_1"/>
<evidence type="ECO:0000259" key="12">
    <source>
        <dbReference type="Pfam" id="PF00962"/>
    </source>
</evidence>
<reference evidence="13 14" key="1">
    <citation type="submission" date="2014-06" db="EMBL/GenBank/DDBJ databases">
        <title>Evolutionary Origins and Diversification of the Mycorrhizal Mutualists.</title>
        <authorList>
            <consortium name="DOE Joint Genome Institute"/>
            <consortium name="Mycorrhizal Genomics Consortium"/>
            <person name="Kohler A."/>
            <person name="Kuo A."/>
            <person name="Nagy L.G."/>
            <person name="Floudas D."/>
            <person name="Copeland A."/>
            <person name="Barry K.W."/>
            <person name="Cichocki N."/>
            <person name="Veneault-Fourrey C."/>
            <person name="LaButti K."/>
            <person name="Lindquist E.A."/>
            <person name="Lipzen A."/>
            <person name="Lundell T."/>
            <person name="Morin E."/>
            <person name="Murat C."/>
            <person name="Riley R."/>
            <person name="Ohm R."/>
            <person name="Sun H."/>
            <person name="Tunlid A."/>
            <person name="Henrissat B."/>
            <person name="Grigoriev I.V."/>
            <person name="Hibbett D.S."/>
            <person name="Martin F."/>
        </authorList>
    </citation>
    <scope>NUCLEOTIDE SEQUENCE [LARGE SCALE GENOMIC DNA]</scope>
    <source>
        <strain evidence="13 14">SS14</strain>
    </source>
</reference>
<dbReference type="InterPro" id="IPR032466">
    <property type="entry name" value="Metal_Hydrolase"/>
</dbReference>
<keyword evidence="8" id="KW-0732">Signal</keyword>
<comment type="subcellular location">
    <subcellularLocation>
        <location evidence="2">Secreted</location>
    </subcellularLocation>
</comment>
<keyword evidence="14" id="KW-1185">Reference proteome</keyword>
<evidence type="ECO:0000256" key="7">
    <source>
        <dbReference type="ARBA" id="ARBA00022723"/>
    </source>
</evidence>
<dbReference type="GO" id="GO:0004000">
    <property type="term" value="F:adenosine deaminase activity"/>
    <property type="evidence" value="ECO:0007669"/>
    <property type="project" value="TreeGrafter"/>
</dbReference>
<dbReference type="SUPFAM" id="SSF51556">
    <property type="entry name" value="Metallo-dependent hydrolases"/>
    <property type="match status" value="1"/>
</dbReference>
<evidence type="ECO:0000256" key="5">
    <source>
        <dbReference type="ARBA" id="ARBA00018099"/>
    </source>
</evidence>
<sequence length="545" mass="62590">MTTVPVLDAYWASRTNLIVEERSLRRDTAYLANLTETEKKAEGIIRDIKAVEAKTVWGFGVENVHEEIPVLFPGMEFLTAKELIDETRLFKILQKMPKGALLHAHLDGMVDPTILLRIALKHPAMHVRLPAPLSLTTSNESESRPLPEFMALPVSQFGITTDIASPEYVGGTWVPLRDARDRCSLGAEAFDEWVIGSLRINPTEAYKTHDSIYKIWQKFQSTFMVSRGLIGFKPVYEEYIYEFFRSSIEDGIMYVEARINFWYKYVSIYLFLLTMIGADGEDNVDHFEWLEIFERVVDRVKRELKEEGREDEFYGARIIYTTLRFISKEELEWYLDDCIALKQKFPHLIAGFDLVGDENVFHPLTYYLEPLLQFKERTKELGLDIPFIFHAGETLGDGDHVDQNLFDAILLGTKRIGHGFSMAKHPLLMKMCRERGIPLEVCPISNEILRLTSSMPMHPLPIFFNNGVPIALSSDDPAVFGNLILSYDYYQVLVSSEVSGLITLAVTARDSIQFSTLKDSEKQELLQIWERRWKAFVEEICTLTP</sequence>
<dbReference type="PROSITE" id="PS00485">
    <property type="entry name" value="A_DEAMINASE"/>
    <property type="match status" value="1"/>
</dbReference>
<keyword evidence="6" id="KW-0964">Secreted</keyword>
<evidence type="ECO:0000313" key="13">
    <source>
        <dbReference type="EMBL" id="KIJ35773.1"/>
    </source>
</evidence>
<name>A0A0C9TZA1_SPHS4</name>
<evidence type="ECO:0000256" key="4">
    <source>
        <dbReference type="ARBA" id="ARBA00012784"/>
    </source>
</evidence>
<dbReference type="Gene3D" id="3.20.20.140">
    <property type="entry name" value="Metal-dependent hydrolases"/>
    <property type="match status" value="1"/>
</dbReference>
<dbReference type="EMBL" id="KN837185">
    <property type="protein sequence ID" value="KIJ35773.1"/>
    <property type="molecule type" value="Genomic_DNA"/>
</dbReference>
<dbReference type="PANTHER" id="PTHR11409:SF39">
    <property type="entry name" value="ADENOSINE DEAMINASE 2"/>
    <property type="match status" value="1"/>
</dbReference>
<gene>
    <name evidence="13" type="ORF">M422DRAFT_180404</name>
</gene>
<dbReference type="EC" id="3.5.4.4" evidence="4"/>
<keyword evidence="10" id="KW-0862">Zinc</keyword>
<proteinExistence type="inferred from homology"/>
<protein>
    <recommendedName>
        <fullName evidence="5">Adenosine deaminase</fullName>
        <ecNumber evidence="4">3.5.4.4</ecNumber>
    </recommendedName>
</protein>
<feature type="domain" description="Adenosine deaminase" evidence="12">
    <location>
        <begin position="215"/>
        <end position="527"/>
    </location>
</feature>
<dbReference type="GO" id="GO:0005576">
    <property type="term" value="C:extracellular region"/>
    <property type="evidence" value="ECO:0007669"/>
    <property type="project" value="UniProtKB-SubCell"/>
</dbReference>
<evidence type="ECO:0000256" key="6">
    <source>
        <dbReference type="ARBA" id="ARBA00022525"/>
    </source>
</evidence>
<evidence type="ECO:0000256" key="10">
    <source>
        <dbReference type="ARBA" id="ARBA00022833"/>
    </source>
</evidence>
<comment type="similarity">
    <text evidence="3">Belongs to the metallo-dependent hydrolases superfamily. Adenosine and AMP deaminases family. ADGF subfamily.</text>
</comment>
<dbReference type="FunFam" id="3.20.20.140:FF:000017">
    <property type="entry name" value="Adenosine deaminase 2"/>
    <property type="match status" value="1"/>
</dbReference>
<accession>A0A0C9TZA1</accession>
<organism evidence="13 14">
    <name type="scientific">Sphaerobolus stellatus (strain SS14)</name>
    <dbReference type="NCBI Taxonomy" id="990650"/>
    <lineage>
        <taxon>Eukaryota</taxon>
        <taxon>Fungi</taxon>
        <taxon>Dikarya</taxon>
        <taxon>Basidiomycota</taxon>
        <taxon>Agaricomycotina</taxon>
        <taxon>Agaricomycetes</taxon>
        <taxon>Phallomycetidae</taxon>
        <taxon>Geastrales</taxon>
        <taxon>Sphaerobolaceae</taxon>
        <taxon>Sphaerobolus</taxon>
    </lineage>
</organism>
<evidence type="ECO:0000256" key="11">
    <source>
        <dbReference type="ARBA" id="ARBA00047764"/>
    </source>
</evidence>
<dbReference type="OrthoDB" id="7202371at2759"/>
<evidence type="ECO:0000256" key="2">
    <source>
        <dbReference type="ARBA" id="ARBA00004613"/>
    </source>
</evidence>
<dbReference type="GO" id="GO:0046103">
    <property type="term" value="P:inosine biosynthetic process"/>
    <property type="evidence" value="ECO:0007669"/>
    <property type="project" value="TreeGrafter"/>
</dbReference>
<dbReference type="Pfam" id="PF00962">
    <property type="entry name" value="A_deaminase"/>
    <property type="match status" value="1"/>
</dbReference>
<dbReference type="AlphaFoldDB" id="A0A0C9TZA1"/>
<dbReference type="GO" id="GO:0006154">
    <property type="term" value="P:adenosine catabolic process"/>
    <property type="evidence" value="ECO:0007669"/>
    <property type="project" value="TreeGrafter"/>
</dbReference>
<dbReference type="Proteomes" id="UP000054279">
    <property type="component" value="Unassembled WGS sequence"/>
</dbReference>
<evidence type="ECO:0000256" key="1">
    <source>
        <dbReference type="ARBA" id="ARBA00001947"/>
    </source>
</evidence>
<keyword evidence="7" id="KW-0479">Metal-binding</keyword>
<dbReference type="GO" id="GO:0009168">
    <property type="term" value="P:purine ribonucleoside monophosphate biosynthetic process"/>
    <property type="evidence" value="ECO:0007669"/>
    <property type="project" value="InterPro"/>
</dbReference>
<dbReference type="PANTHER" id="PTHR11409">
    <property type="entry name" value="ADENOSINE DEAMINASE"/>
    <property type="match status" value="1"/>
</dbReference>
<dbReference type="InterPro" id="IPR001365">
    <property type="entry name" value="A_deaminase_dom"/>
</dbReference>
<comment type="cofactor">
    <cofactor evidence="1">
        <name>Zn(2+)</name>
        <dbReference type="ChEBI" id="CHEBI:29105"/>
    </cofactor>
</comment>
<evidence type="ECO:0000256" key="3">
    <source>
        <dbReference type="ARBA" id="ARBA00006083"/>
    </source>
</evidence>